<dbReference type="OrthoDB" id="4186652at2759"/>
<dbReference type="PROSITE" id="PS50088">
    <property type="entry name" value="ANK_REPEAT"/>
    <property type="match status" value="1"/>
</dbReference>
<comment type="caution">
    <text evidence="4">The sequence shown here is derived from an EMBL/GenBank/DDBJ whole genome shotgun (WGS) entry which is preliminary data.</text>
</comment>
<evidence type="ECO:0000313" key="5">
    <source>
        <dbReference type="Proteomes" id="UP000034164"/>
    </source>
</evidence>
<evidence type="ECO:0000256" key="3">
    <source>
        <dbReference type="PROSITE-ProRule" id="PRU00023"/>
    </source>
</evidence>
<keyword evidence="2 3" id="KW-0040">ANK repeat</keyword>
<dbReference type="PANTHER" id="PTHR24198:SF165">
    <property type="entry name" value="ANKYRIN REPEAT-CONTAINING PROTEIN-RELATED"/>
    <property type="match status" value="1"/>
</dbReference>
<evidence type="ECO:0000313" key="4">
    <source>
        <dbReference type="EMBL" id="KKZ65268.1"/>
    </source>
</evidence>
<dbReference type="EMBL" id="LCZI01000678">
    <property type="protein sequence ID" value="KKZ65268.1"/>
    <property type="molecule type" value="Genomic_DNA"/>
</dbReference>
<name>A0A0G2I4A4_9EURO</name>
<dbReference type="SMART" id="SM00248">
    <property type="entry name" value="ANK"/>
    <property type="match status" value="2"/>
</dbReference>
<dbReference type="PANTHER" id="PTHR24198">
    <property type="entry name" value="ANKYRIN REPEAT AND PROTEIN KINASE DOMAIN-CONTAINING PROTEIN"/>
    <property type="match status" value="1"/>
</dbReference>
<protein>
    <submittedName>
        <fullName evidence="4">Uncharacterized protein</fullName>
    </submittedName>
</protein>
<dbReference type="Gene3D" id="1.25.40.20">
    <property type="entry name" value="Ankyrin repeat-containing domain"/>
    <property type="match status" value="1"/>
</dbReference>
<gene>
    <name evidence="4" type="ORF">EMCG_08875</name>
</gene>
<keyword evidence="1" id="KW-0677">Repeat</keyword>
<dbReference type="SUPFAM" id="SSF48403">
    <property type="entry name" value="Ankyrin repeat"/>
    <property type="match status" value="1"/>
</dbReference>
<dbReference type="InterPro" id="IPR036770">
    <property type="entry name" value="Ankyrin_rpt-contain_sf"/>
</dbReference>
<evidence type="ECO:0000256" key="2">
    <source>
        <dbReference type="ARBA" id="ARBA00023043"/>
    </source>
</evidence>
<proteinExistence type="predicted"/>
<dbReference type="InterPro" id="IPR002110">
    <property type="entry name" value="Ankyrin_rpt"/>
</dbReference>
<feature type="repeat" description="ANK" evidence="3">
    <location>
        <begin position="130"/>
        <end position="147"/>
    </location>
</feature>
<accession>A0A0G2I4A4</accession>
<dbReference type="Proteomes" id="UP000034164">
    <property type="component" value="Unassembled WGS sequence"/>
</dbReference>
<dbReference type="PROSITE" id="PS50297">
    <property type="entry name" value="ANK_REP_REGION"/>
    <property type="match status" value="1"/>
</dbReference>
<sequence>MKKSSRLRVYYDHQQPVFDTNPSLFYTPMLPSHSTPIQWMAKPAYETILDLLLVHKDTLETIDLHGRTTLCWATEWGFEAGVELLLKKGAILRPPRRSPLLCALANDHASIVRMVLERDIDHSFHTISDEGVTPLNLAASRGNEEAV</sequence>
<reference evidence="5" key="1">
    <citation type="journal article" date="2015" name="PLoS Genet.">
        <title>The dynamic genome and transcriptome of the human fungal pathogen Blastomyces and close relative Emmonsia.</title>
        <authorList>
            <person name="Munoz J.F."/>
            <person name="Gauthier G.M."/>
            <person name="Desjardins C.A."/>
            <person name="Gallo J.E."/>
            <person name="Holder J."/>
            <person name="Sullivan T.D."/>
            <person name="Marty A.J."/>
            <person name="Carmen J.C."/>
            <person name="Chen Z."/>
            <person name="Ding L."/>
            <person name="Gujja S."/>
            <person name="Magrini V."/>
            <person name="Misas E."/>
            <person name="Mitreva M."/>
            <person name="Priest M."/>
            <person name="Saif S."/>
            <person name="Whiston E.A."/>
            <person name="Young S."/>
            <person name="Zeng Q."/>
            <person name="Goldman W.E."/>
            <person name="Mardis E.R."/>
            <person name="Taylor J.W."/>
            <person name="McEwen J.G."/>
            <person name="Clay O.K."/>
            <person name="Klein B.S."/>
            <person name="Cuomo C.A."/>
        </authorList>
    </citation>
    <scope>NUCLEOTIDE SEQUENCE [LARGE SCALE GENOMIC DNA]</scope>
    <source>
        <strain evidence="5">UAMH 3008</strain>
    </source>
</reference>
<dbReference type="AlphaFoldDB" id="A0A0G2I4A4"/>
<dbReference type="VEuPathDB" id="FungiDB:EMCG_08875"/>
<evidence type="ECO:0000256" key="1">
    <source>
        <dbReference type="ARBA" id="ARBA00022737"/>
    </source>
</evidence>
<organism evidence="4 5">
    <name type="scientific">[Emmonsia] crescens</name>
    <dbReference type="NCBI Taxonomy" id="73230"/>
    <lineage>
        <taxon>Eukaryota</taxon>
        <taxon>Fungi</taxon>
        <taxon>Dikarya</taxon>
        <taxon>Ascomycota</taxon>
        <taxon>Pezizomycotina</taxon>
        <taxon>Eurotiomycetes</taxon>
        <taxon>Eurotiomycetidae</taxon>
        <taxon>Onygenales</taxon>
        <taxon>Ajellomycetaceae</taxon>
        <taxon>Emergomyces</taxon>
    </lineage>
</organism>